<name>A0A9X1RX90_9FLAO</name>
<dbReference type="AlphaFoldDB" id="A0A9X1RX90"/>
<protein>
    <submittedName>
        <fullName evidence="1">TIGR04282 family arsenosugar biosynthesis glycosyltransferase</fullName>
    </submittedName>
</protein>
<accession>A0A9X1RX90</accession>
<comment type="caution">
    <text evidence="1">The sequence shown here is derived from an EMBL/GenBank/DDBJ whole genome shotgun (WGS) entry which is preliminary data.</text>
</comment>
<organism evidence="1 2">
    <name type="scientific">Christiangramia sediminis</name>
    <dbReference type="NCBI Taxonomy" id="2881336"/>
    <lineage>
        <taxon>Bacteria</taxon>
        <taxon>Pseudomonadati</taxon>
        <taxon>Bacteroidota</taxon>
        <taxon>Flavobacteriia</taxon>
        <taxon>Flavobacteriales</taxon>
        <taxon>Flavobacteriaceae</taxon>
        <taxon>Christiangramia</taxon>
    </lineage>
</organism>
<dbReference type="InterPro" id="IPR018641">
    <property type="entry name" value="Trfase_1_rSAM/seldom-assoc"/>
</dbReference>
<reference evidence="1" key="1">
    <citation type="submission" date="2021-10" db="EMBL/GenBank/DDBJ databases">
        <title>Gramella sp. ASW11-100T, isolated from marine sediment.</title>
        <authorList>
            <person name="Xia C."/>
        </authorList>
    </citation>
    <scope>NUCLEOTIDE SEQUENCE</scope>
    <source>
        <strain evidence="1">ASW11-100</strain>
    </source>
</reference>
<dbReference type="EMBL" id="JAJBZG010000005">
    <property type="protein sequence ID" value="MCB7482238.1"/>
    <property type="molecule type" value="Genomic_DNA"/>
</dbReference>
<keyword evidence="2" id="KW-1185">Reference proteome</keyword>
<evidence type="ECO:0000313" key="2">
    <source>
        <dbReference type="Proteomes" id="UP001139414"/>
    </source>
</evidence>
<dbReference type="SUPFAM" id="SSF53448">
    <property type="entry name" value="Nucleotide-diphospho-sugar transferases"/>
    <property type="match status" value="1"/>
</dbReference>
<sequence length="205" mass="23560">MTEKNKENLLLIFTKNPVAGKVKTRLAKDLGNEKALEIYKFLLDHTAKFTSSVNATKQVYYSDFINKEDIWDNQVYDKRKQFGADLGERMHNAFENGFDEGFEKVIIIGSDMFDIDSQDIEKAFSELENHEVVVGPAEDGGYYLFGMKALNSDVFKNKEWGTSSVLKDTLKDLKKEDVKLLETRNDVDLLEDIKDHPAFQKFINI</sequence>
<proteinExistence type="predicted"/>
<dbReference type="Proteomes" id="UP001139414">
    <property type="component" value="Unassembled WGS sequence"/>
</dbReference>
<dbReference type="RefSeq" id="WP_229341692.1">
    <property type="nucleotide sequence ID" value="NZ_JAJBZG010000005.1"/>
</dbReference>
<dbReference type="PANTHER" id="PTHR36529:SF1">
    <property type="entry name" value="GLYCOSYLTRANSFERASE"/>
    <property type="match status" value="1"/>
</dbReference>
<evidence type="ECO:0000313" key="1">
    <source>
        <dbReference type="EMBL" id="MCB7482238.1"/>
    </source>
</evidence>
<gene>
    <name evidence="1" type="ORF">LGQ90_13275</name>
</gene>
<dbReference type="InterPro" id="IPR029044">
    <property type="entry name" value="Nucleotide-diphossugar_trans"/>
</dbReference>
<dbReference type="Pfam" id="PF09837">
    <property type="entry name" value="DUF2064"/>
    <property type="match status" value="1"/>
</dbReference>
<dbReference type="NCBIfam" id="TIGR04282">
    <property type="entry name" value="glyco_like_cofC"/>
    <property type="match status" value="1"/>
</dbReference>
<dbReference type="Gene3D" id="3.90.550.10">
    <property type="entry name" value="Spore Coat Polysaccharide Biosynthesis Protein SpsA, Chain A"/>
    <property type="match status" value="1"/>
</dbReference>
<dbReference type="PANTHER" id="PTHR36529">
    <property type="entry name" value="SLL1095 PROTEIN"/>
    <property type="match status" value="1"/>
</dbReference>